<dbReference type="GO" id="GO:0015174">
    <property type="term" value="F:basic amino acid transmembrane transporter activity"/>
    <property type="evidence" value="ECO:0007669"/>
    <property type="project" value="TreeGrafter"/>
</dbReference>
<dbReference type="Pfam" id="PF07690">
    <property type="entry name" value="MFS_1"/>
    <property type="match status" value="1"/>
</dbReference>
<evidence type="ECO:0000256" key="2">
    <source>
        <dbReference type="ARBA" id="ARBA00022692"/>
    </source>
</evidence>
<dbReference type="Gene3D" id="1.20.1250.20">
    <property type="entry name" value="MFS general substrate transporter like domains"/>
    <property type="match status" value="1"/>
</dbReference>
<feature type="transmembrane region" description="Helical" evidence="6">
    <location>
        <begin position="36"/>
        <end position="55"/>
    </location>
</feature>
<evidence type="ECO:0000313" key="9">
    <source>
        <dbReference type="Proteomes" id="UP000631181"/>
    </source>
</evidence>
<dbReference type="GO" id="GO:0000329">
    <property type="term" value="C:fungal-type vacuole membrane"/>
    <property type="evidence" value="ECO:0007669"/>
    <property type="project" value="TreeGrafter"/>
</dbReference>
<feature type="transmembrane region" description="Helical" evidence="6">
    <location>
        <begin position="364"/>
        <end position="382"/>
    </location>
</feature>
<feature type="compositionally biased region" description="Polar residues" evidence="5">
    <location>
        <begin position="7"/>
        <end position="20"/>
    </location>
</feature>
<dbReference type="PANTHER" id="PTHR23501:SF6">
    <property type="entry name" value="MULTIDRUG TRANSPORTER, PUTATIVE (AFU_ORTHOLOGUE AFUA_3G14560)-RELATED"/>
    <property type="match status" value="1"/>
</dbReference>
<gene>
    <name evidence="8" type="ORF">PECM_007144</name>
</gene>
<feature type="transmembrane region" description="Helical" evidence="6">
    <location>
        <begin position="75"/>
        <end position="95"/>
    </location>
</feature>
<dbReference type="PROSITE" id="PS50850">
    <property type="entry name" value="MFS"/>
    <property type="match status" value="1"/>
</dbReference>
<dbReference type="AlphaFoldDB" id="A0A8J8WJ99"/>
<name>A0A8J8WJ99_9EURO</name>
<feature type="transmembrane region" description="Helical" evidence="6">
    <location>
        <begin position="133"/>
        <end position="153"/>
    </location>
</feature>
<feature type="region of interest" description="Disordered" evidence="5">
    <location>
        <begin position="1"/>
        <end position="20"/>
    </location>
</feature>
<feature type="transmembrane region" description="Helical" evidence="6">
    <location>
        <begin position="160"/>
        <end position="185"/>
    </location>
</feature>
<feature type="transmembrane region" description="Helical" evidence="6">
    <location>
        <begin position="258"/>
        <end position="275"/>
    </location>
</feature>
<proteinExistence type="predicted"/>
<evidence type="ECO:0000256" key="1">
    <source>
        <dbReference type="ARBA" id="ARBA00004141"/>
    </source>
</evidence>
<keyword evidence="2 6" id="KW-0812">Transmembrane</keyword>
<evidence type="ECO:0000256" key="5">
    <source>
        <dbReference type="SAM" id="MobiDB-lite"/>
    </source>
</evidence>
<dbReference type="SUPFAM" id="SSF103473">
    <property type="entry name" value="MFS general substrate transporter"/>
    <property type="match status" value="1"/>
</dbReference>
<dbReference type="InterPro" id="IPR020846">
    <property type="entry name" value="MFS_dom"/>
</dbReference>
<feature type="transmembrane region" description="Helical" evidence="6">
    <location>
        <begin position="102"/>
        <end position="127"/>
    </location>
</feature>
<dbReference type="InterPro" id="IPR011701">
    <property type="entry name" value="MFS"/>
</dbReference>
<dbReference type="Proteomes" id="UP000631181">
    <property type="component" value="Unassembled WGS sequence"/>
</dbReference>
<feature type="transmembrane region" description="Helical" evidence="6">
    <location>
        <begin position="388"/>
        <end position="410"/>
    </location>
</feature>
<feature type="transmembrane region" description="Helical" evidence="6">
    <location>
        <begin position="295"/>
        <end position="317"/>
    </location>
</feature>
<evidence type="ECO:0000256" key="6">
    <source>
        <dbReference type="SAM" id="Phobius"/>
    </source>
</evidence>
<feature type="transmembrane region" description="Helical" evidence="6">
    <location>
        <begin position="329"/>
        <end position="352"/>
    </location>
</feature>
<evidence type="ECO:0000313" key="8">
    <source>
        <dbReference type="EMBL" id="KAF7715309.1"/>
    </source>
</evidence>
<dbReference type="InterPro" id="IPR036259">
    <property type="entry name" value="MFS_trans_sf"/>
</dbReference>
<dbReference type="EMBL" id="WIWV01000062">
    <property type="protein sequence ID" value="KAF7715309.1"/>
    <property type="molecule type" value="Genomic_DNA"/>
</dbReference>
<reference evidence="8" key="1">
    <citation type="journal article" date="2020" name="Front. Microbiol.">
        <title>Gene regulatory networks of Penicillium echinulatum 2HH and Penicillium oxalicum 114-2 inferred by a computational biology approach.</title>
        <authorList>
            <person name="Lenz A.R."/>
            <person name="Galan-Vasquez E."/>
            <person name="Balbinot E."/>
            <person name="De Abreu F.P."/>
            <person name="De Oliveira N.S."/>
            <person name="Da Rosa L.O."/>
            <person name="De Avila E Silva S."/>
            <person name="Camassola M."/>
            <person name="Dillon A.J.P."/>
            <person name="Perez-Rueda E."/>
        </authorList>
    </citation>
    <scope>NUCLEOTIDE SEQUENCE</scope>
    <source>
        <strain evidence="8">S1M29</strain>
    </source>
</reference>
<feature type="transmembrane region" description="Helical" evidence="6">
    <location>
        <begin position="233"/>
        <end position="252"/>
    </location>
</feature>
<comment type="subcellular location">
    <subcellularLocation>
        <location evidence="1">Membrane</location>
        <topology evidence="1">Multi-pass membrane protein</topology>
    </subcellularLocation>
</comment>
<accession>A0A8J8WJ99</accession>
<feature type="transmembrane region" description="Helical" evidence="6">
    <location>
        <begin position="191"/>
        <end position="212"/>
    </location>
</feature>
<organism evidence="8 9">
    <name type="scientific">Penicillium ucsense</name>
    <dbReference type="NCBI Taxonomy" id="2839758"/>
    <lineage>
        <taxon>Eukaryota</taxon>
        <taxon>Fungi</taxon>
        <taxon>Dikarya</taxon>
        <taxon>Ascomycota</taxon>
        <taxon>Pezizomycotina</taxon>
        <taxon>Eurotiomycetes</taxon>
        <taxon>Eurotiomycetidae</taxon>
        <taxon>Eurotiales</taxon>
        <taxon>Aspergillaceae</taxon>
        <taxon>Penicillium</taxon>
    </lineage>
</organism>
<feature type="domain" description="Major facilitator superfamily (MFS) profile" evidence="7">
    <location>
        <begin position="38"/>
        <end position="492"/>
    </location>
</feature>
<evidence type="ECO:0000256" key="4">
    <source>
        <dbReference type="ARBA" id="ARBA00023136"/>
    </source>
</evidence>
<sequence>MADEQARTLSEQSPLLASSSRADEELSGRISIPRGIAIASFMELLILIQTINISMMTTAQSAIAADLDAFDQATWFTAAYLIAASSVTPLTGRLAAIFTPRLYVIFASTTLAIGLFVSAAATSLSVFLLGRAVAGLGSGGLMSIAIILAVDLASPKRRGLCIGMINAGYTTGLASGAVLAGLMVSSLGWRLMFWIQAPAALILGPMLFLAIPASSGHRAPLDSGTLMQILSRVDYAGALALALSVVLLLSSLASPTILIWPLPIAAVSFVIFIFIESRWTTEPVIPIRLLRSRAVLMTCVAGLGLMMARWAVLFYSPVYALAVRGWSPASAGLILVPTNAGFGSGGLLVGWLHIRKSASYYSSCLMIFVLFAAATLALSFLSTPDSPVALYIAMTFINGFFAGSLMNYTLSHVLHLTSPEVHYIVSSLIAMSRGFAGSFGSAIGGGFFTRVLKNALETSFQQHNMSPRPDLIRTLLGSPATVMSLTGTERLIAIQGYEHAVQMLFMGGSLVALAATAFQAATGWVPEVDKKRDADQEA</sequence>
<dbReference type="OrthoDB" id="4160219at2759"/>
<keyword evidence="9" id="KW-1185">Reference proteome</keyword>
<dbReference type="PANTHER" id="PTHR23501">
    <property type="entry name" value="MAJOR FACILITATOR SUPERFAMILY"/>
    <property type="match status" value="1"/>
</dbReference>
<comment type="caution">
    <text evidence="8">The sequence shown here is derived from an EMBL/GenBank/DDBJ whole genome shotgun (WGS) entry which is preliminary data.</text>
</comment>
<evidence type="ECO:0000256" key="3">
    <source>
        <dbReference type="ARBA" id="ARBA00022989"/>
    </source>
</evidence>
<keyword evidence="3 6" id="KW-1133">Transmembrane helix</keyword>
<evidence type="ECO:0000259" key="7">
    <source>
        <dbReference type="PROSITE" id="PS50850"/>
    </source>
</evidence>
<protein>
    <recommendedName>
        <fullName evidence="7">Major facilitator superfamily (MFS) profile domain-containing protein</fullName>
    </recommendedName>
</protein>
<keyword evidence="4 6" id="KW-0472">Membrane</keyword>